<keyword evidence="2" id="KW-1185">Reference proteome</keyword>
<dbReference type="EMBL" id="JBGMDY010000007">
    <property type="protein sequence ID" value="KAL2328126.1"/>
    <property type="molecule type" value="Genomic_DNA"/>
</dbReference>
<proteinExistence type="predicted"/>
<accession>A0ABD1LX97</accession>
<dbReference type="Proteomes" id="UP001603857">
    <property type="component" value="Unassembled WGS sequence"/>
</dbReference>
<gene>
    <name evidence="1" type="ORF">Fmac_021553</name>
</gene>
<sequence length="84" mass="9626">MKPTLAMIHPAGAKTKDDINPNRKHGCWDEVFLAFEGMPRKSLVTWNSMVPMLARNEFAEECKDVFVTKHLASRGHIPRKETYV</sequence>
<dbReference type="InterPro" id="IPR011990">
    <property type="entry name" value="TPR-like_helical_dom_sf"/>
</dbReference>
<organism evidence="1 2">
    <name type="scientific">Flemingia macrophylla</name>
    <dbReference type="NCBI Taxonomy" id="520843"/>
    <lineage>
        <taxon>Eukaryota</taxon>
        <taxon>Viridiplantae</taxon>
        <taxon>Streptophyta</taxon>
        <taxon>Embryophyta</taxon>
        <taxon>Tracheophyta</taxon>
        <taxon>Spermatophyta</taxon>
        <taxon>Magnoliopsida</taxon>
        <taxon>eudicotyledons</taxon>
        <taxon>Gunneridae</taxon>
        <taxon>Pentapetalae</taxon>
        <taxon>rosids</taxon>
        <taxon>fabids</taxon>
        <taxon>Fabales</taxon>
        <taxon>Fabaceae</taxon>
        <taxon>Papilionoideae</taxon>
        <taxon>50 kb inversion clade</taxon>
        <taxon>NPAAA clade</taxon>
        <taxon>indigoferoid/millettioid clade</taxon>
        <taxon>Phaseoleae</taxon>
        <taxon>Flemingia</taxon>
    </lineage>
</organism>
<evidence type="ECO:0000313" key="2">
    <source>
        <dbReference type="Proteomes" id="UP001603857"/>
    </source>
</evidence>
<comment type="caution">
    <text evidence="1">The sequence shown here is derived from an EMBL/GenBank/DDBJ whole genome shotgun (WGS) entry which is preliminary data.</text>
</comment>
<reference evidence="1 2" key="1">
    <citation type="submission" date="2024-08" db="EMBL/GenBank/DDBJ databases">
        <title>Insights into the chromosomal genome structure of Flemingia macrophylla.</title>
        <authorList>
            <person name="Ding Y."/>
            <person name="Zhao Y."/>
            <person name="Bi W."/>
            <person name="Wu M."/>
            <person name="Zhao G."/>
            <person name="Gong Y."/>
            <person name="Li W."/>
            <person name="Zhang P."/>
        </authorList>
    </citation>
    <scope>NUCLEOTIDE SEQUENCE [LARGE SCALE GENOMIC DNA]</scope>
    <source>
        <strain evidence="1">DYQJB</strain>
        <tissue evidence="1">Leaf</tissue>
    </source>
</reference>
<name>A0ABD1LX97_9FABA</name>
<evidence type="ECO:0000313" key="1">
    <source>
        <dbReference type="EMBL" id="KAL2328126.1"/>
    </source>
</evidence>
<dbReference type="Gene3D" id="1.25.40.10">
    <property type="entry name" value="Tetratricopeptide repeat domain"/>
    <property type="match status" value="1"/>
</dbReference>
<dbReference type="AlphaFoldDB" id="A0ABD1LX97"/>
<protein>
    <submittedName>
        <fullName evidence="1">Uncharacterized protein</fullName>
    </submittedName>
</protein>